<dbReference type="InterPro" id="IPR000623">
    <property type="entry name" value="Shikimate_kinase/TSH1"/>
</dbReference>
<comment type="subunit">
    <text evidence="7">Monomer.</text>
</comment>
<comment type="function">
    <text evidence="7">Catalyzes the specific phosphorylation of the 3-hydroxyl group of shikimic acid using ATP as a cosubstrate.</text>
</comment>
<dbReference type="GO" id="GO:0005524">
    <property type="term" value="F:ATP binding"/>
    <property type="evidence" value="ECO:0007669"/>
    <property type="project" value="UniProtKB-UniRule"/>
</dbReference>
<feature type="binding site" evidence="7">
    <location>
        <position position="327"/>
    </location>
    <ligand>
        <name>substrate</name>
    </ligand>
</feature>
<feature type="binding site" evidence="7">
    <location>
        <position position="309"/>
    </location>
    <ligand>
        <name>ATP</name>
        <dbReference type="ChEBI" id="CHEBI:30616"/>
    </ligand>
</feature>
<keyword evidence="7" id="KW-0963">Cytoplasm</keyword>
<sequence length="371" mass="40053">MGRIAVSEREQNTPAKSGFAGGSAASSATARVIPSSPLARIAAATQKQPQPHEPHHQVQQVQEEAPSAVPRPGSWLDRGFSRAAENPADSSPAGGEEKTSAENTPAQETGVASAKTPPAAAQTPKTAPSFAAIAARVAAASRQKPEPAVNSAQPALSEEQAHKTPGVEHKDADGMIHPQQVREMQESFAEMTRPIVLIGPMAAGKTYIGTHLARFYGYEFLDADQLIVERYGEVSEIFEIFGEAHFRELEVKVIEEVLTSPAYRNTVFSLGGGAPMTDAVAQLLRGQNVVYILVDAPTVEPRITGSKTRPLLQPNPVQRWSEIFEHRRERYESLATYTLDARGARPIGVMAAEIQSFVLASRKENLKHDRG</sequence>
<dbReference type="InterPro" id="IPR027417">
    <property type="entry name" value="P-loop_NTPase"/>
</dbReference>
<dbReference type="CDD" id="cd00464">
    <property type="entry name" value="SK"/>
    <property type="match status" value="1"/>
</dbReference>
<dbReference type="GO" id="GO:0008652">
    <property type="term" value="P:amino acid biosynthetic process"/>
    <property type="evidence" value="ECO:0007669"/>
    <property type="project" value="UniProtKB-KW"/>
</dbReference>
<keyword evidence="3 7" id="KW-0547">Nucleotide-binding</keyword>
<dbReference type="GO" id="GO:0009073">
    <property type="term" value="P:aromatic amino acid family biosynthetic process"/>
    <property type="evidence" value="ECO:0007669"/>
    <property type="project" value="UniProtKB-KW"/>
</dbReference>
<keyword evidence="6 7" id="KW-0057">Aromatic amino acid biosynthesis</keyword>
<keyword evidence="7" id="KW-0479">Metal-binding</keyword>
<keyword evidence="7" id="KW-0460">Magnesium</keyword>
<dbReference type="Proteomes" id="UP000282386">
    <property type="component" value="Chromosome"/>
</dbReference>
<dbReference type="PANTHER" id="PTHR21087">
    <property type="entry name" value="SHIKIMATE KINASE"/>
    <property type="match status" value="1"/>
</dbReference>
<dbReference type="PANTHER" id="PTHR21087:SF16">
    <property type="entry name" value="SHIKIMATE KINASE 1, CHLOROPLASTIC"/>
    <property type="match status" value="1"/>
</dbReference>
<keyword evidence="5 7" id="KW-0067">ATP-binding</keyword>
<comment type="cofactor">
    <cofactor evidence="7">
        <name>Mg(2+)</name>
        <dbReference type="ChEBI" id="CHEBI:18420"/>
    </cofactor>
    <text evidence="7">Binds 1 Mg(2+) ion per subunit.</text>
</comment>
<comment type="similarity">
    <text evidence="7">Belongs to the shikimate kinase family.</text>
</comment>
<feature type="compositionally biased region" description="Basic and acidic residues" evidence="8">
    <location>
        <begin position="159"/>
        <end position="172"/>
    </location>
</feature>
<comment type="subcellular location">
    <subcellularLocation>
        <location evidence="7">Cytoplasm</location>
    </subcellularLocation>
</comment>
<feature type="compositionally biased region" description="Low complexity" evidence="8">
    <location>
        <begin position="15"/>
        <end position="30"/>
    </location>
</feature>
<dbReference type="GO" id="GO:0005829">
    <property type="term" value="C:cytosol"/>
    <property type="evidence" value="ECO:0007669"/>
    <property type="project" value="TreeGrafter"/>
</dbReference>
<comment type="catalytic activity">
    <reaction evidence="7">
        <text>shikimate + ATP = 3-phosphoshikimate + ADP + H(+)</text>
        <dbReference type="Rhea" id="RHEA:13121"/>
        <dbReference type="ChEBI" id="CHEBI:15378"/>
        <dbReference type="ChEBI" id="CHEBI:30616"/>
        <dbReference type="ChEBI" id="CHEBI:36208"/>
        <dbReference type="ChEBI" id="CHEBI:145989"/>
        <dbReference type="ChEBI" id="CHEBI:456216"/>
        <dbReference type="EC" id="2.7.1.71"/>
    </reaction>
</comment>
<feature type="binding site" evidence="7">
    <location>
        <position position="272"/>
    </location>
    <ligand>
        <name>substrate</name>
    </ligand>
</feature>
<protein>
    <recommendedName>
        <fullName evidence="7">Shikimate kinase</fullName>
        <shortName evidence="7">SK</shortName>
        <ecNumber evidence="7">2.7.1.71</ecNumber>
    </recommendedName>
</protein>
<dbReference type="InterPro" id="IPR031322">
    <property type="entry name" value="Shikimate/glucono_kinase"/>
</dbReference>
<comment type="pathway">
    <text evidence="7">Metabolic intermediate biosynthesis; chorismate biosynthesis; chorismate from D-erythrose 4-phosphate and phosphoenolpyruvate: step 5/7.</text>
</comment>
<dbReference type="AlphaFoldDB" id="A0A7Z9A3U2"/>
<evidence type="ECO:0000256" key="3">
    <source>
        <dbReference type="ARBA" id="ARBA00022741"/>
    </source>
</evidence>
<accession>A0A7Z9A3U2</accession>
<dbReference type="SUPFAM" id="SSF52540">
    <property type="entry name" value="P-loop containing nucleoside triphosphate hydrolases"/>
    <property type="match status" value="1"/>
</dbReference>
<comment type="caution">
    <text evidence="7">Lacks conserved residue(s) required for the propagation of feature annotation.</text>
</comment>
<reference evidence="9 10" key="1">
    <citation type="submission" date="2018-12" db="EMBL/GenBank/DDBJ databases">
        <authorList>
            <consortium name="Pathogen Informatics"/>
        </authorList>
    </citation>
    <scope>NUCLEOTIDE SEQUENCE [LARGE SCALE GENOMIC DNA]</scope>
    <source>
        <strain evidence="9 10">NCTC10207</strain>
    </source>
</reference>
<name>A0A7Z9A3U2_9MICC</name>
<feature type="binding site" evidence="7">
    <location>
        <position position="247"/>
    </location>
    <ligand>
        <name>substrate</name>
    </ligand>
</feature>
<keyword evidence="1 7" id="KW-0028">Amino-acid biosynthesis</keyword>
<evidence type="ECO:0000256" key="6">
    <source>
        <dbReference type="ARBA" id="ARBA00023141"/>
    </source>
</evidence>
<evidence type="ECO:0000313" key="9">
    <source>
        <dbReference type="EMBL" id="VEI23095.1"/>
    </source>
</evidence>
<feature type="compositionally biased region" description="Low complexity" evidence="8">
    <location>
        <begin position="112"/>
        <end position="127"/>
    </location>
</feature>
<dbReference type="EC" id="2.7.1.71" evidence="7"/>
<dbReference type="HAMAP" id="MF_00109">
    <property type="entry name" value="Shikimate_kinase"/>
    <property type="match status" value="1"/>
</dbReference>
<feature type="binding site" evidence="7">
    <location>
        <begin position="202"/>
        <end position="207"/>
    </location>
    <ligand>
        <name>ATP</name>
        <dbReference type="ChEBI" id="CHEBI:30616"/>
    </ligand>
</feature>
<dbReference type="Gene3D" id="3.40.50.300">
    <property type="entry name" value="P-loop containing nucleotide triphosphate hydrolases"/>
    <property type="match status" value="1"/>
</dbReference>
<dbReference type="GO" id="GO:0004765">
    <property type="term" value="F:shikimate kinase activity"/>
    <property type="evidence" value="ECO:0007669"/>
    <property type="project" value="UniProtKB-UniRule"/>
</dbReference>
<feature type="region of interest" description="Disordered" evidence="8">
    <location>
        <begin position="142"/>
        <end position="172"/>
    </location>
</feature>
<feature type="binding site" evidence="7">
    <location>
        <position position="206"/>
    </location>
    <ligand>
        <name>Mg(2+)</name>
        <dbReference type="ChEBI" id="CHEBI:18420"/>
    </ligand>
</feature>
<evidence type="ECO:0000256" key="7">
    <source>
        <dbReference type="HAMAP-Rule" id="MF_00109"/>
    </source>
</evidence>
<organism evidence="9 10">
    <name type="scientific">Rothia aeria</name>
    <dbReference type="NCBI Taxonomy" id="172042"/>
    <lineage>
        <taxon>Bacteria</taxon>
        <taxon>Bacillati</taxon>
        <taxon>Actinomycetota</taxon>
        <taxon>Actinomycetes</taxon>
        <taxon>Micrococcales</taxon>
        <taxon>Micrococcaceae</taxon>
        <taxon>Rothia</taxon>
    </lineage>
</organism>
<dbReference type="Pfam" id="PF01202">
    <property type="entry name" value="SKI"/>
    <property type="match status" value="1"/>
</dbReference>
<feature type="binding site" evidence="7">
    <location>
        <position position="224"/>
    </location>
    <ligand>
        <name>substrate</name>
    </ligand>
</feature>
<evidence type="ECO:0000256" key="8">
    <source>
        <dbReference type="SAM" id="MobiDB-lite"/>
    </source>
</evidence>
<dbReference type="GO" id="GO:0000287">
    <property type="term" value="F:magnesium ion binding"/>
    <property type="evidence" value="ECO:0007669"/>
    <property type="project" value="UniProtKB-UniRule"/>
</dbReference>
<feature type="compositionally biased region" description="Basic and acidic residues" evidence="8">
    <location>
        <begin position="1"/>
        <end position="11"/>
    </location>
</feature>
<evidence type="ECO:0000313" key="10">
    <source>
        <dbReference type="Proteomes" id="UP000282386"/>
    </source>
</evidence>
<evidence type="ECO:0000256" key="1">
    <source>
        <dbReference type="ARBA" id="ARBA00022605"/>
    </source>
</evidence>
<keyword evidence="4 7" id="KW-0418">Kinase</keyword>
<evidence type="ECO:0000256" key="2">
    <source>
        <dbReference type="ARBA" id="ARBA00022679"/>
    </source>
</evidence>
<evidence type="ECO:0000256" key="5">
    <source>
        <dbReference type="ARBA" id="ARBA00022840"/>
    </source>
</evidence>
<keyword evidence="2 7" id="KW-0808">Transferase</keyword>
<gene>
    <name evidence="7 9" type="primary">aroK</name>
    <name evidence="9" type="ORF">NCTC10207_01192</name>
</gene>
<dbReference type="GO" id="GO:0009423">
    <property type="term" value="P:chorismate biosynthetic process"/>
    <property type="evidence" value="ECO:0007669"/>
    <property type="project" value="UniProtKB-UniRule"/>
</dbReference>
<proteinExistence type="inferred from homology"/>
<dbReference type="EMBL" id="LR134479">
    <property type="protein sequence ID" value="VEI23095.1"/>
    <property type="molecule type" value="Genomic_DNA"/>
</dbReference>
<feature type="region of interest" description="Disordered" evidence="8">
    <location>
        <begin position="1"/>
        <end position="127"/>
    </location>
</feature>
<dbReference type="PRINTS" id="PR01100">
    <property type="entry name" value="SHIKIMTKNASE"/>
</dbReference>
<dbReference type="UniPathway" id="UPA00053">
    <property type="reaction ID" value="UER00088"/>
</dbReference>
<evidence type="ECO:0000256" key="4">
    <source>
        <dbReference type="ARBA" id="ARBA00022777"/>
    </source>
</evidence>